<dbReference type="Proteomes" id="UP000092993">
    <property type="component" value="Unassembled WGS sequence"/>
</dbReference>
<accession>A0A1C7MAF7</accession>
<evidence type="ECO:0000313" key="1">
    <source>
        <dbReference type="EMBL" id="OBZ73567.1"/>
    </source>
</evidence>
<keyword evidence="2" id="KW-1185">Reference proteome</keyword>
<evidence type="ECO:0000313" key="2">
    <source>
        <dbReference type="Proteomes" id="UP000092993"/>
    </source>
</evidence>
<name>A0A1C7MAF7_GRIFR</name>
<comment type="caution">
    <text evidence="1">The sequence shown here is derived from an EMBL/GenBank/DDBJ whole genome shotgun (WGS) entry which is preliminary data.</text>
</comment>
<dbReference type="AlphaFoldDB" id="A0A1C7MAF7"/>
<reference evidence="1 2" key="1">
    <citation type="submission" date="2016-03" db="EMBL/GenBank/DDBJ databases">
        <title>Whole genome sequencing of Grifola frondosa 9006-11.</title>
        <authorList>
            <person name="Min B."/>
            <person name="Park H."/>
            <person name="Kim J.-G."/>
            <person name="Cho H."/>
            <person name="Oh Y.-L."/>
            <person name="Kong W.-S."/>
            <person name="Choi I.-G."/>
        </authorList>
    </citation>
    <scope>NUCLEOTIDE SEQUENCE [LARGE SCALE GENOMIC DNA]</scope>
    <source>
        <strain evidence="1 2">9006-11</strain>
    </source>
</reference>
<gene>
    <name evidence="1" type="ORF">A0H81_06524</name>
</gene>
<protein>
    <submittedName>
        <fullName evidence="1">Uncharacterized protein</fullName>
    </submittedName>
</protein>
<dbReference type="EMBL" id="LUGG01000006">
    <property type="protein sequence ID" value="OBZ73567.1"/>
    <property type="molecule type" value="Genomic_DNA"/>
</dbReference>
<proteinExistence type="predicted"/>
<sequence length="195" mass="22162">MQPAAVWTFEMENEKDALDHGIKSSAALNASMPAPPAPLQALYPFPYPSHPQVIVAPHAYGFPHQAHTWVVKDEASPWIRVGRSYTCVPRPGDMSTYFDATILGVRFLERNYVEFLARVYPSSNLTTFIHLRVTIEQAKLPPISRLRYVTCRRFLPNTIWAPPTPIPSLGVPLERSVERDAQRVSRWKRIGRRGD</sequence>
<organism evidence="1 2">
    <name type="scientific">Grifola frondosa</name>
    <name type="common">Maitake</name>
    <name type="synonym">Polyporus frondosus</name>
    <dbReference type="NCBI Taxonomy" id="5627"/>
    <lineage>
        <taxon>Eukaryota</taxon>
        <taxon>Fungi</taxon>
        <taxon>Dikarya</taxon>
        <taxon>Basidiomycota</taxon>
        <taxon>Agaricomycotina</taxon>
        <taxon>Agaricomycetes</taxon>
        <taxon>Polyporales</taxon>
        <taxon>Grifolaceae</taxon>
        <taxon>Grifola</taxon>
    </lineage>
</organism>